<evidence type="ECO:0000313" key="7">
    <source>
        <dbReference type="Proteomes" id="UP000215767"/>
    </source>
</evidence>
<dbReference type="Gene3D" id="1.10.10.10">
    <property type="entry name" value="Winged helix-like DNA-binding domain superfamily/Winged helix DNA-binding domain"/>
    <property type="match status" value="1"/>
</dbReference>
<sequence length="312" mass="34207">MNFKQVEAFRAVMMTRSMTTAAGLLHTSQPNVSRWIALLEKALGFVLFQRVGTRLIPTPEADAFYADVERAFIGLESLNDSASSIRRRGTGLLRIGAVGSITQCVMPDAIRMFREQVSDIPVVVNTGGSDVVAKWVATGFCDIGFSSIHTDVPSLRYERINTACGVGVVATSHRLATRKVLKPADFDDEPFISLPAGSFNRAAIDRHFPHDSRILSIETPYATTICTMVSKGLGVSIVNPIVSRALRLADVREIPFSEQVDFYSYAVTSGHFPVNALARRMADCVQRVFAALDTQDTVKPGRRVRKTIGRKA</sequence>
<reference evidence="7" key="1">
    <citation type="submission" date="2017-05" db="EMBL/GenBank/DDBJ databases">
        <title>Complete and WGS of Bordetella genogroups.</title>
        <authorList>
            <person name="Spilker T."/>
            <person name="Lipuma J."/>
        </authorList>
    </citation>
    <scope>NUCLEOTIDE SEQUENCE [LARGE SCALE GENOMIC DNA]</scope>
    <source>
        <strain evidence="7">AU8856</strain>
    </source>
</reference>
<dbReference type="PANTHER" id="PTHR30427">
    <property type="entry name" value="TRANSCRIPTIONAL ACTIVATOR PROTEIN LYSR"/>
    <property type="match status" value="1"/>
</dbReference>
<protein>
    <submittedName>
        <fullName evidence="6">LysR family transcriptional regulator</fullName>
    </submittedName>
</protein>
<dbReference type="GO" id="GO:0010628">
    <property type="term" value="P:positive regulation of gene expression"/>
    <property type="evidence" value="ECO:0007669"/>
    <property type="project" value="TreeGrafter"/>
</dbReference>
<comment type="caution">
    <text evidence="6">The sequence shown here is derived from an EMBL/GenBank/DDBJ whole genome shotgun (WGS) entry which is preliminary data.</text>
</comment>
<keyword evidence="3" id="KW-0238">DNA-binding</keyword>
<dbReference type="Proteomes" id="UP000215767">
    <property type="component" value="Unassembled WGS sequence"/>
</dbReference>
<dbReference type="PROSITE" id="PS50931">
    <property type="entry name" value="HTH_LYSR"/>
    <property type="match status" value="1"/>
</dbReference>
<keyword evidence="7" id="KW-1185">Reference proteome</keyword>
<evidence type="ECO:0000256" key="3">
    <source>
        <dbReference type="ARBA" id="ARBA00023125"/>
    </source>
</evidence>
<dbReference type="EMBL" id="NEVS01000001">
    <property type="protein sequence ID" value="OZI66844.1"/>
    <property type="molecule type" value="Genomic_DNA"/>
</dbReference>
<keyword evidence="4" id="KW-0804">Transcription</keyword>
<evidence type="ECO:0000256" key="4">
    <source>
        <dbReference type="ARBA" id="ARBA00023163"/>
    </source>
</evidence>
<name>A0A261UY86_9BORD</name>
<keyword evidence="2" id="KW-0805">Transcription regulation</keyword>
<dbReference type="AlphaFoldDB" id="A0A261UY86"/>
<dbReference type="InterPro" id="IPR036388">
    <property type="entry name" value="WH-like_DNA-bd_sf"/>
</dbReference>
<dbReference type="SUPFAM" id="SSF53850">
    <property type="entry name" value="Periplasmic binding protein-like II"/>
    <property type="match status" value="1"/>
</dbReference>
<dbReference type="PRINTS" id="PR00039">
    <property type="entry name" value="HTHLYSR"/>
</dbReference>
<proteinExistence type="inferred from homology"/>
<organism evidence="6 7">
    <name type="scientific">Bordetella genomosp. 11</name>
    <dbReference type="NCBI Taxonomy" id="1416808"/>
    <lineage>
        <taxon>Bacteria</taxon>
        <taxon>Pseudomonadati</taxon>
        <taxon>Pseudomonadota</taxon>
        <taxon>Betaproteobacteria</taxon>
        <taxon>Burkholderiales</taxon>
        <taxon>Alcaligenaceae</taxon>
        <taxon>Bordetella</taxon>
    </lineage>
</organism>
<dbReference type="InterPro" id="IPR000847">
    <property type="entry name" value="LysR_HTH_N"/>
</dbReference>
<dbReference type="Pfam" id="PF03466">
    <property type="entry name" value="LysR_substrate"/>
    <property type="match status" value="1"/>
</dbReference>
<dbReference type="InterPro" id="IPR036390">
    <property type="entry name" value="WH_DNA-bd_sf"/>
</dbReference>
<gene>
    <name evidence="6" type="ORF">CAL28_03740</name>
</gene>
<feature type="domain" description="HTH lysR-type" evidence="5">
    <location>
        <begin position="1"/>
        <end position="58"/>
    </location>
</feature>
<evidence type="ECO:0000259" key="5">
    <source>
        <dbReference type="PROSITE" id="PS50931"/>
    </source>
</evidence>
<dbReference type="Pfam" id="PF00126">
    <property type="entry name" value="HTH_1"/>
    <property type="match status" value="1"/>
</dbReference>
<evidence type="ECO:0000313" key="6">
    <source>
        <dbReference type="EMBL" id="OZI66844.1"/>
    </source>
</evidence>
<dbReference type="Gene3D" id="3.40.190.290">
    <property type="match status" value="1"/>
</dbReference>
<dbReference type="OrthoDB" id="8849678at2"/>
<dbReference type="InterPro" id="IPR005119">
    <property type="entry name" value="LysR_subst-bd"/>
</dbReference>
<dbReference type="GO" id="GO:0043565">
    <property type="term" value="F:sequence-specific DNA binding"/>
    <property type="evidence" value="ECO:0007669"/>
    <property type="project" value="TreeGrafter"/>
</dbReference>
<dbReference type="SUPFAM" id="SSF46785">
    <property type="entry name" value="Winged helix' DNA-binding domain"/>
    <property type="match status" value="1"/>
</dbReference>
<dbReference type="PANTHER" id="PTHR30427:SF1">
    <property type="entry name" value="TRANSCRIPTIONAL ACTIVATOR PROTEIN LYSR"/>
    <property type="match status" value="1"/>
</dbReference>
<evidence type="ECO:0000256" key="2">
    <source>
        <dbReference type="ARBA" id="ARBA00023015"/>
    </source>
</evidence>
<comment type="similarity">
    <text evidence="1">Belongs to the LysR transcriptional regulatory family.</text>
</comment>
<dbReference type="RefSeq" id="WP_094840044.1">
    <property type="nucleotide sequence ID" value="NZ_NEVS01000001.1"/>
</dbReference>
<evidence type="ECO:0000256" key="1">
    <source>
        <dbReference type="ARBA" id="ARBA00009437"/>
    </source>
</evidence>
<accession>A0A261UY86</accession>
<dbReference type="GO" id="GO:0003700">
    <property type="term" value="F:DNA-binding transcription factor activity"/>
    <property type="evidence" value="ECO:0007669"/>
    <property type="project" value="InterPro"/>
</dbReference>